<organism evidence="8 9">
    <name type="scientific">Saponaria officinalis</name>
    <name type="common">Common soapwort</name>
    <name type="synonym">Lychnis saponaria</name>
    <dbReference type="NCBI Taxonomy" id="3572"/>
    <lineage>
        <taxon>Eukaryota</taxon>
        <taxon>Viridiplantae</taxon>
        <taxon>Streptophyta</taxon>
        <taxon>Embryophyta</taxon>
        <taxon>Tracheophyta</taxon>
        <taxon>Spermatophyta</taxon>
        <taxon>Magnoliopsida</taxon>
        <taxon>eudicotyledons</taxon>
        <taxon>Gunneridae</taxon>
        <taxon>Pentapetalae</taxon>
        <taxon>Caryophyllales</taxon>
        <taxon>Caryophyllaceae</taxon>
        <taxon>Caryophylleae</taxon>
        <taxon>Saponaria</taxon>
    </lineage>
</organism>
<evidence type="ECO:0000256" key="4">
    <source>
        <dbReference type="PROSITE-ProRule" id="PRU01343"/>
    </source>
</evidence>
<feature type="transmembrane region" description="Helical" evidence="6">
    <location>
        <begin position="131"/>
        <end position="149"/>
    </location>
</feature>
<comment type="caution">
    <text evidence="8">The sequence shown here is derived from an EMBL/GenBank/DDBJ whole genome shotgun (WGS) entry which is preliminary data.</text>
</comment>
<feature type="coiled-coil region" evidence="5">
    <location>
        <begin position="70"/>
        <end position="125"/>
    </location>
</feature>
<accession>A0AAW1J487</accession>
<keyword evidence="3" id="KW-0862">Zinc</keyword>
<evidence type="ECO:0000256" key="6">
    <source>
        <dbReference type="SAM" id="Phobius"/>
    </source>
</evidence>
<dbReference type="GO" id="GO:0008270">
    <property type="term" value="F:zinc ion binding"/>
    <property type="evidence" value="ECO:0007669"/>
    <property type="project" value="UniProtKB-KW"/>
</dbReference>
<sequence length="152" mass="17811">MSDYSCVRSNEELKKCYCGHPISVQKSSTVDNPGRRFECCKLYNPTTKIRGCKYFRWIDITQTDWQRHVINKLNLENKMLTSEMEMMKEELKSLKEDKSLLGMEVDKLKKKLKSLKEETTKSKIDRNSNGNGVKIMIYVIVGLVVLWFSKLF</sequence>
<gene>
    <name evidence="8" type="ORF">RND81_08G063800</name>
</gene>
<evidence type="ECO:0000256" key="2">
    <source>
        <dbReference type="ARBA" id="ARBA00022771"/>
    </source>
</evidence>
<keyword evidence="6" id="KW-0472">Membrane</keyword>
<feature type="domain" description="GRF-type" evidence="7">
    <location>
        <begin position="16"/>
        <end position="61"/>
    </location>
</feature>
<evidence type="ECO:0000256" key="1">
    <source>
        <dbReference type="ARBA" id="ARBA00022723"/>
    </source>
</evidence>
<keyword evidence="6" id="KW-0812">Transmembrane</keyword>
<proteinExistence type="predicted"/>
<reference evidence="8" key="1">
    <citation type="submission" date="2024-03" db="EMBL/GenBank/DDBJ databases">
        <title>WGS assembly of Saponaria officinalis var. Norfolk2.</title>
        <authorList>
            <person name="Jenkins J."/>
            <person name="Shu S."/>
            <person name="Grimwood J."/>
            <person name="Barry K."/>
            <person name="Goodstein D."/>
            <person name="Schmutz J."/>
            <person name="Leebens-Mack J."/>
            <person name="Osbourn A."/>
        </authorList>
    </citation>
    <scope>NUCLEOTIDE SEQUENCE [LARGE SCALE GENOMIC DNA]</scope>
    <source>
        <strain evidence="8">JIC</strain>
    </source>
</reference>
<dbReference type="EMBL" id="JBDFQZ010000008">
    <property type="protein sequence ID" value="KAK9697827.1"/>
    <property type="molecule type" value="Genomic_DNA"/>
</dbReference>
<keyword evidence="1" id="KW-0479">Metal-binding</keyword>
<protein>
    <recommendedName>
        <fullName evidence="7">GRF-type domain-containing protein</fullName>
    </recommendedName>
</protein>
<keyword evidence="6" id="KW-1133">Transmembrane helix</keyword>
<name>A0AAW1J487_SAPOF</name>
<keyword evidence="9" id="KW-1185">Reference proteome</keyword>
<evidence type="ECO:0000313" key="9">
    <source>
        <dbReference type="Proteomes" id="UP001443914"/>
    </source>
</evidence>
<dbReference type="AlphaFoldDB" id="A0AAW1J487"/>
<dbReference type="PANTHER" id="PTHR33248">
    <property type="entry name" value="ZINC ION-BINDING PROTEIN"/>
    <property type="match status" value="1"/>
</dbReference>
<keyword evidence="2 4" id="KW-0863">Zinc-finger</keyword>
<dbReference type="Proteomes" id="UP001443914">
    <property type="component" value="Unassembled WGS sequence"/>
</dbReference>
<evidence type="ECO:0000256" key="3">
    <source>
        <dbReference type="ARBA" id="ARBA00022833"/>
    </source>
</evidence>
<dbReference type="PROSITE" id="PS51999">
    <property type="entry name" value="ZF_GRF"/>
    <property type="match status" value="1"/>
</dbReference>
<evidence type="ECO:0000259" key="7">
    <source>
        <dbReference type="PROSITE" id="PS51999"/>
    </source>
</evidence>
<keyword evidence="5" id="KW-0175">Coiled coil</keyword>
<dbReference type="InterPro" id="IPR010666">
    <property type="entry name" value="Znf_GRF"/>
</dbReference>
<evidence type="ECO:0000313" key="8">
    <source>
        <dbReference type="EMBL" id="KAK9697827.1"/>
    </source>
</evidence>
<evidence type="ECO:0000256" key="5">
    <source>
        <dbReference type="SAM" id="Coils"/>
    </source>
</evidence>